<proteinExistence type="predicted"/>
<dbReference type="GO" id="GO:0005975">
    <property type="term" value="P:carbohydrate metabolic process"/>
    <property type="evidence" value="ECO:0007669"/>
    <property type="project" value="InterPro"/>
</dbReference>
<dbReference type="STRING" id="1469647.BC351_27445"/>
<keyword evidence="2" id="KW-0472">Membrane</keyword>
<keyword evidence="4" id="KW-1185">Reference proteome</keyword>
<dbReference type="RefSeq" id="WP_079414141.1">
    <property type="nucleotide sequence ID" value="NZ_MBTG01000015.1"/>
</dbReference>
<dbReference type="SUPFAM" id="SSF48208">
    <property type="entry name" value="Six-hairpin glycosidases"/>
    <property type="match status" value="1"/>
</dbReference>
<reference evidence="4" key="1">
    <citation type="submission" date="2016-07" db="EMBL/GenBank/DDBJ databases">
        <authorList>
            <person name="Florea S."/>
            <person name="Webb J.S."/>
            <person name="Jaromczyk J."/>
            <person name="Schardl C.L."/>
        </authorList>
    </citation>
    <scope>NUCLEOTIDE SEQUENCE [LARGE SCALE GENOMIC DNA]</scope>
    <source>
        <strain evidence="4">CY1</strain>
    </source>
</reference>
<dbReference type="InterPro" id="IPR052043">
    <property type="entry name" value="PolySaccharide_Degr_Enz"/>
</dbReference>
<feature type="transmembrane region" description="Helical" evidence="2">
    <location>
        <begin position="6"/>
        <end position="25"/>
    </location>
</feature>
<keyword evidence="2" id="KW-1133">Transmembrane helix</keyword>
<gene>
    <name evidence="3" type="ORF">BC351_27445</name>
</gene>
<evidence type="ECO:0000313" key="4">
    <source>
        <dbReference type="Proteomes" id="UP000190626"/>
    </source>
</evidence>
<dbReference type="Pfam" id="PF07470">
    <property type="entry name" value="Glyco_hydro_88"/>
    <property type="match status" value="1"/>
</dbReference>
<dbReference type="OrthoDB" id="9807186at2"/>
<dbReference type="InterPro" id="IPR010905">
    <property type="entry name" value="Glyco_hydro_88"/>
</dbReference>
<sequence>MIIQILGVIVLLIIIIIILIDIVPIGQDWLSRIHIGRYEDKQLWSKSITKVGLKWLNTTPKIKVTDHTRLVVIDMLKGNYTRSAIQHWQEASLLLGLSEYLQNHHDLEVERELKRYLDMKFDRQGQWRQMPTHVDTAILAYALMKVDFIETDDYKLALDTTWAMIREHIGHDGTVAYRKFMKGYRYVDTIGFICPFLVAYGIRYELEECVELALKQIKAYEERGMLEGHHIPSHAYEVDDKLPLGLFGWGRGLGWYAIGLIDAWNELPSDHAYKAILEESVKRFAKAAIAFQQANGNWNWTVTRGECRPDSSTTATLGWFMLNASKIEEIADMCLDSANQASNYLMKVTRRNGAVDFSQGDTKDIGVYSMLFNILPFTQGFCIRMMNFNHGFKVVKR</sequence>
<dbReference type="GO" id="GO:0016787">
    <property type="term" value="F:hydrolase activity"/>
    <property type="evidence" value="ECO:0007669"/>
    <property type="project" value="UniProtKB-KW"/>
</dbReference>
<protein>
    <recommendedName>
        <fullName evidence="5">Glycosyl hydrolase</fullName>
    </recommendedName>
</protein>
<comment type="caution">
    <text evidence="3">The sequence shown here is derived from an EMBL/GenBank/DDBJ whole genome shotgun (WGS) entry which is preliminary data.</text>
</comment>
<dbReference type="AlphaFoldDB" id="A0A1V4HJA3"/>
<organism evidence="3 4">
    <name type="scientific">Paenibacillus ferrarius</name>
    <dbReference type="NCBI Taxonomy" id="1469647"/>
    <lineage>
        <taxon>Bacteria</taxon>
        <taxon>Bacillati</taxon>
        <taxon>Bacillota</taxon>
        <taxon>Bacilli</taxon>
        <taxon>Bacillales</taxon>
        <taxon>Paenibacillaceae</taxon>
        <taxon>Paenibacillus</taxon>
    </lineage>
</organism>
<keyword evidence="1" id="KW-0378">Hydrolase</keyword>
<dbReference type="InterPro" id="IPR008928">
    <property type="entry name" value="6-hairpin_glycosidase_sf"/>
</dbReference>
<evidence type="ECO:0000256" key="2">
    <source>
        <dbReference type="SAM" id="Phobius"/>
    </source>
</evidence>
<dbReference type="Proteomes" id="UP000190626">
    <property type="component" value="Unassembled WGS sequence"/>
</dbReference>
<evidence type="ECO:0000313" key="3">
    <source>
        <dbReference type="EMBL" id="OPH56679.1"/>
    </source>
</evidence>
<name>A0A1V4HJA3_9BACL</name>
<evidence type="ECO:0000256" key="1">
    <source>
        <dbReference type="ARBA" id="ARBA00022801"/>
    </source>
</evidence>
<dbReference type="InterPro" id="IPR012341">
    <property type="entry name" value="6hp_glycosidase-like_sf"/>
</dbReference>
<dbReference type="EMBL" id="MBTG01000015">
    <property type="protein sequence ID" value="OPH56679.1"/>
    <property type="molecule type" value="Genomic_DNA"/>
</dbReference>
<keyword evidence="2" id="KW-0812">Transmembrane</keyword>
<dbReference type="PANTHER" id="PTHR33886">
    <property type="entry name" value="UNSATURATED RHAMNOGALACTURONAN HYDROLASE (EUROFUNG)"/>
    <property type="match status" value="1"/>
</dbReference>
<dbReference type="PANTHER" id="PTHR33886:SF8">
    <property type="entry name" value="UNSATURATED RHAMNOGALACTURONAN HYDROLASE (EUROFUNG)"/>
    <property type="match status" value="1"/>
</dbReference>
<dbReference type="Gene3D" id="1.50.10.10">
    <property type="match status" value="1"/>
</dbReference>
<accession>A0A1V4HJA3</accession>
<evidence type="ECO:0008006" key="5">
    <source>
        <dbReference type="Google" id="ProtNLM"/>
    </source>
</evidence>